<gene>
    <name evidence="1" type="ORF">ERS007739_05075</name>
</gene>
<comment type="caution">
    <text evidence="1">The sequence shown here is derived from an EMBL/GenBank/DDBJ whole genome shotgun (WGS) entry which is preliminary data.</text>
</comment>
<reference evidence="2" key="1">
    <citation type="submission" date="2015-03" db="EMBL/GenBank/DDBJ databases">
        <authorList>
            <consortium name="Pathogen Informatics"/>
        </authorList>
    </citation>
    <scope>NUCLEOTIDE SEQUENCE [LARGE SCALE GENOMIC DNA]</scope>
    <source>
        <strain evidence="2">N09902308</strain>
    </source>
</reference>
<accession>A0A916LGL3</accession>
<dbReference type="EMBL" id="CSBK01003668">
    <property type="protein sequence ID" value="CPB12993.1"/>
    <property type="molecule type" value="Genomic_DNA"/>
</dbReference>
<dbReference type="AlphaFoldDB" id="A0A916LGL3"/>
<protein>
    <submittedName>
        <fullName evidence="1">Uncharacterized protein</fullName>
    </submittedName>
</protein>
<organism evidence="1 2">
    <name type="scientific">Mycobacterium tuberculosis</name>
    <dbReference type="NCBI Taxonomy" id="1773"/>
    <lineage>
        <taxon>Bacteria</taxon>
        <taxon>Bacillati</taxon>
        <taxon>Actinomycetota</taxon>
        <taxon>Actinomycetes</taxon>
        <taxon>Mycobacteriales</taxon>
        <taxon>Mycobacteriaceae</taxon>
        <taxon>Mycobacterium</taxon>
        <taxon>Mycobacterium tuberculosis complex</taxon>
    </lineage>
</organism>
<evidence type="ECO:0000313" key="1">
    <source>
        <dbReference type="EMBL" id="CPB12993.1"/>
    </source>
</evidence>
<name>A0A916LGL3_MYCTX</name>
<evidence type="ECO:0000313" key="2">
    <source>
        <dbReference type="Proteomes" id="UP000039021"/>
    </source>
</evidence>
<proteinExistence type="predicted"/>
<dbReference type="Proteomes" id="UP000039021">
    <property type="component" value="Unassembled WGS sequence"/>
</dbReference>
<sequence length="50" mass="5081">MSWLATVVTSSSSCGVAVSLHISDAICAALVWRAVRVGGYTPTAVARGTT</sequence>